<protein>
    <submittedName>
        <fullName evidence="3">Uncharacterized protein</fullName>
    </submittedName>
</protein>
<keyword evidence="1" id="KW-0175">Coiled coil</keyword>
<feature type="coiled-coil region" evidence="1">
    <location>
        <begin position="155"/>
        <end position="185"/>
    </location>
</feature>
<gene>
    <name evidence="3" type="ORF">sscle_02g018730</name>
</gene>
<dbReference type="VEuPathDB" id="FungiDB:sscle_02g018730"/>
<feature type="coiled-coil region" evidence="1">
    <location>
        <begin position="254"/>
        <end position="302"/>
    </location>
</feature>
<name>A0A1D9PXS3_SCLS1</name>
<dbReference type="Proteomes" id="UP000177798">
    <property type="component" value="Chromosome 2"/>
</dbReference>
<feature type="region of interest" description="Disordered" evidence="2">
    <location>
        <begin position="37"/>
        <end position="72"/>
    </location>
</feature>
<evidence type="ECO:0000313" key="4">
    <source>
        <dbReference type="Proteomes" id="UP000177798"/>
    </source>
</evidence>
<accession>A0A1D9PXS3</accession>
<feature type="compositionally biased region" description="Low complexity" evidence="2">
    <location>
        <begin position="55"/>
        <end position="66"/>
    </location>
</feature>
<proteinExistence type="predicted"/>
<feature type="compositionally biased region" description="Polar residues" evidence="2">
    <location>
        <begin position="37"/>
        <end position="47"/>
    </location>
</feature>
<dbReference type="EMBL" id="CP017815">
    <property type="protein sequence ID" value="APA07103.1"/>
    <property type="molecule type" value="Genomic_DNA"/>
</dbReference>
<organism evidence="3 4">
    <name type="scientific">Sclerotinia sclerotiorum (strain ATCC 18683 / 1980 / Ss-1)</name>
    <name type="common">White mold</name>
    <name type="synonym">Whetzelinia sclerotiorum</name>
    <dbReference type="NCBI Taxonomy" id="665079"/>
    <lineage>
        <taxon>Eukaryota</taxon>
        <taxon>Fungi</taxon>
        <taxon>Dikarya</taxon>
        <taxon>Ascomycota</taxon>
        <taxon>Pezizomycotina</taxon>
        <taxon>Leotiomycetes</taxon>
        <taxon>Helotiales</taxon>
        <taxon>Sclerotiniaceae</taxon>
        <taxon>Sclerotinia</taxon>
    </lineage>
</organism>
<sequence length="305" mass="34302">MDAAQKVRRSPRLNRKRRVRYEGYREASKHTVAGISLRSNDSNFSTPDESDIFMSSTSSSSTSTKSDWAPGGVVDLTKDERDALSNSKSDHNTKFDTLLATMTQCAKVLASFKRSVIAYRDSAVEFNAKLQVAATEIGESPATFREEIAYLIIDVEARDDEIARLKKENDQLKNEKAEIEKKKSSPIKLKPQAIVQPESPNALQSQRKQMKIEIFNEMNDLILQAKGIFDAIKGKIDEADEAIEFSATSLAKKVDSLQNDVKARDKKFDKLKKENCELKESLQKCNHEIEQMKTKAQDLESGMAE</sequence>
<evidence type="ECO:0000313" key="3">
    <source>
        <dbReference type="EMBL" id="APA07103.1"/>
    </source>
</evidence>
<reference evidence="4" key="1">
    <citation type="journal article" date="2017" name="Genome Biol. Evol.">
        <title>The complete genome sequence of the phytopathogenic fungus Sclerotinia sclerotiorum reveals insights into the genome architecture of broad host range pathogens.</title>
        <authorList>
            <person name="Derbyshire M."/>
            <person name="Denton-Giles M."/>
            <person name="Hegedus D."/>
            <person name="Seifbarghy S."/>
            <person name="Rollins J."/>
            <person name="van Kan J."/>
            <person name="Seidl M.F."/>
            <person name="Faino L."/>
            <person name="Mbengue M."/>
            <person name="Navaud O."/>
            <person name="Raffaele S."/>
            <person name="Hammond-Kosack K."/>
            <person name="Heard S."/>
            <person name="Oliver R."/>
        </authorList>
    </citation>
    <scope>NUCLEOTIDE SEQUENCE [LARGE SCALE GENOMIC DNA]</scope>
    <source>
        <strain evidence="4">ATCC 18683 / 1980 / Ss-1</strain>
    </source>
</reference>
<dbReference type="OrthoDB" id="3551852at2759"/>
<evidence type="ECO:0000256" key="1">
    <source>
        <dbReference type="SAM" id="Coils"/>
    </source>
</evidence>
<dbReference type="AlphaFoldDB" id="A0A1D9PXS3"/>
<evidence type="ECO:0000256" key="2">
    <source>
        <dbReference type="SAM" id="MobiDB-lite"/>
    </source>
</evidence>